<feature type="region of interest" description="Disordered" evidence="13">
    <location>
        <begin position="760"/>
        <end position="803"/>
    </location>
</feature>
<feature type="domain" description="Guanylate cyclase" evidence="15">
    <location>
        <begin position="563"/>
        <end position="703"/>
    </location>
</feature>
<dbReference type="Pfam" id="PF00211">
    <property type="entry name" value="Guanylate_cyc"/>
    <property type="match status" value="1"/>
</dbReference>
<evidence type="ECO:0000259" key="15">
    <source>
        <dbReference type="PROSITE" id="PS50125"/>
    </source>
</evidence>
<dbReference type="InterPro" id="IPR001054">
    <property type="entry name" value="A/G_cyclase"/>
</dbReference>
<evidence type="ECO:0000313" key="17">
    <source>
        <dbReference type="Proteomes" id="UP000243006"/>
    </source>
</evidence>
<keyword evidence="12" id="KW-0456">Lyase</keyword>
<evidence type="ECO:0000256" key="11">
    <source>
        <dbReference type="ARBA" id="ARBA00023136"/>
    </source>
</evidence>
<dbReference type="CDD" id="cd07302">
    <property type="entry name" value="CHD"/>
    <property type="match status" value="1"/>
</dbReference>
<keyword evidence="7" id="KW-0547">Nucleotide-binding</keyword>
<evidence type="ECO:0000256" key="13">
    <source>
        <dbReference type="SAM" id="MobiDB-lite"/>
    </source>
</evidence>
<evidence type="ECO:0000256" key="1">
    <source>
        <dbReference type="ARBA" id="ARBA00001436"/>
    </source>
</evidence>
<feature type="transmembrane region" description="Helical" evidence="14">
    <location>
        <begin position="305"/>
        <end position="328"/>
    </location>
</feature>
<proteinExistence type="predicted"/>
<evidence type="ECO:0000256" key="9">
    <source>
        <dbReference type="ARBA" id="ARBA00022842"/>
    </source>
</evidence>
<dbReference type="AlphaFoldDB" id="A0A1Y3EXR6"/>
<feature type="compositionally biased region" description="Basic and acidic residues" evidence="13">
    <location>
        <begin position="120"/>
        <end position="131"/>
    </location>
</feature>
<keyword evidence="5 14" id="KW-0812">Transmembrane</keyword>
<evidence type="ECO:0000256" key="10">
    <source>
        <dbReference type="ARBA" id="ARBA00022989"/>
    </source>
</evidence>
<keyword evidence="10 14" id="KW-1133">Transmembrane helix</keyword>
<comment type="catalytic activity">
    <reaction evidence="2">
        <text>ATP = 3',5'-cyclic AMP + diphosphate</text>
        <dbReference type="Rhea" id="RHEA:15389"/>
        <dbReference type="ChEBI" id="CHEBI:30616"/>
        <dbReference type="ChEBI" id="CHEBI:33019"/>
        <dbReference type="ChEBI" id="CHEBI:58165"/>
        <dbReference type="EC" id="4.6.1.1"/>
    </reaction>
</comment>
<protein>
    <recommendedName>
        <fullName evidence="4">adenylate cyclase</fullName>
        <ecNumber evidence="4">4.6.1.1</ecNumber>
    </recommendedName>
</protein>
<dbReference type="SMART" id="SM00044">
    <property type="entry name" value="CYCc"/>
    <property type="match status" value="1"/>
</dbReference>
<dbReference type="GO" id="GO:0004016">
    <property type="term" value="F:adenylate cyclase activity"/>
    <property type="evidence" value="ECO:0007669"/>
    <property type="project" value="UniProtKB-EC"/>
</dbReference>
<comment type="subcellular location">
    <subcellularLocation>
        <location evidence="3">Membrane</location>
        <topology evidence="3">Multi-pass membrane protein</topology>
    </subcellularLocation>
</comment>
<feature type="compositionally biased region" description="Low complexity" evidence="13">
    <location>
        <begin position="760"/>
        <end position="769"/>
    </location>
</feature>
<dbReference type="PROSITE" id="PS50125">
    <property type="entry name" value="GUANYLATE_CYCLASE_2"/>
    <property type="match status" value="1"/>
</dbReference>
<dbReference type="Gene3D" id="3.30.70.1230">
    <property type="entry name" value="Nucleotide cyclase"/>
    <property type="match status" value="1"/>
</dbReference>
<dbReference type="PANTHER" id="PTHR45627:SF8">
    <property type="entry name" value="ADENYLATE CYCLASE TYPE 9"/>
    <property type="match status" value="1"/>
</dbReference>
<reference evidence="16 17" key="1">
    <citation type="submission" date="2015-04" db="EMBL/GenBank/DDBJ databases">
        <title>Draft genome of the roundworm Trichinella nativa.</title>
        <authorList>
            <person name="Mitreva M."/>
        </authorList>
    </citation>
    <scope>NUCLEOTIDE SEQUENCE [LARGE SCALE GENOMIC DNA]</scope>
    <source>
        <strain evidence="16 17">ISS45</strain>
    </source>
</reference>
<dbReference type="PANTHER" id="PTHR45627">
    <property type="entry name" value="ADENYLATE CYCLASE TYPE 1"/>
    <property type="match status" value="1"/>
</dbReference>
<evidence type="ECO:0000256" key="4">
    <source>
        <dbReference type="ARBA" id="ARBA00012201"/>
    </source>
</evidence>
<feature type="transmembrane region" description="Helical" evidence="14">
    <location>
        <begin position="487"/>
        <end position="503"/>
    </location>
</feature>
<dbReference type="GO" id="GO:0046872">
    <property type="term" value="F:metal ion binding"/>
    <property type="evidence" value="ECO:0007669"/>
    <property type="project" value="UniProtKB-KW"/>
</dbReference>
<name>A0A1Y3EXR6_9BILA</name>
<evidence type="ECO:0000256" key="2">
    <source>
        <dbReference type="ARBA" id="ARBA00001593"/>
    </source>
</evidence>
<dbReference type="EMBL" id="LVZM01000159">
    <property type="protein sequence ID" value="OUC49953.1"/>
    <property type="molecule type" value="Genomic_DNA"/>
</dbReference>
<feature type="region of interest" description="Disordered" evidence="13">
    <location>
        <begin position="103"/>
        <end position="131"/>
    </location>
</feature>
<evidence type="ECO:0000256" key="6">
    <source>
        <dbReference type="ARBA" id="ARBA00022723"/>
    </source>
</evidence>
<keyword evidence="8" id="KW-0067">ATP-binding</keyword>
<dbReference type="EC" id="4.6.1.1" evidence="4"/>
<evidence type="ECO:0000256" key="5">
    <source>
        <dbReference type="ARBA" id="ARBA00022692"/>
    </source>
</evidence>
<keyword evidence="6" id="KW-0479">Metal-binding</keyword>
<keyword evidence="11 14" id="KW-0472">Membrane</keyword>
<dbReference type="Proteomes" id="UP000243006">
    <property type="component" value="Unassembled WGS sequence"/>
</dbReference>
<organism evidence="16 17">
    <name type="scientific">Trichinella nativa</name>
    <dbReference type="NCBI Taxonomy" id="6335"/>
    <lineage>
        <taxon>Eukaryota</taxon>
        <taxon>Metazoa</taxon>
        <taxon>Ecdysozoa</taxon>
        <taxon>Nematoda</taxon>
        <taxon>Enoplea</taxon>
        <taxon>Dorylaimia</taxon>
        <taxon>Trichinellida</taxon>
        <taxon>Trichinellidae</taxon>
        <taxon>Trichinella</taxon>
    </lineage>
</organism>
<evidence type="ECO:0000256" key="3">
    <source>
        <dbReference type="ARBA" id="ARBA00004141"/>
    </source>
</evidence>
<evidence type="ECO:0000313" key="16">
    <source>
        <dbReference type="EMBL" id="OUC49953.1"/>
    </source>
</evidence>
<keyword evidence="9" id="KW-0460">Magnesium</keyword>
<feature type="compositionally biased region" description="Low complexity" evidence="13">
    <location>
        <begin position="780"/>
        <end position="789"/>
    </location>
</feature>
<evidence type="ECO:0000256" key="7">
    <source>
        <dbReference type="ARBA" id="ARBA00022741"/>
    </source>
</evidence>
<dbReference type="FunFam" id="3.30.70.1230:FF:000008">
    <property type="entry name" value="Adenylate cyclase type 9"/>
    <property type="match status" value="1"/>
</dbReference>
<evidence type="ECO:0000256" key="12">
    <source>
        <dbReference type="ARBA" id="ARBA00023239"/>
    </source>
</evidence>
<evidence type="ECO:0000256" key="8">
    <source>
        <dbReference type="ARBA" id="ARBA00022840"/>
    </source>
</evidence>
<feature type="transmembrane region" description="Helical" evidence="14">
    <location>
        <begin position="385"/>
        <end position="404"/>
    </location>
</feature>
<dbReference type="GO" id="GO:0004383">
    <property type="term" value="F:guanylate cyclase activity"/>
    <property type="evidence" value="ECO:0007669"/>
    <property type="project" value="UniProtKB-EC"/>
</dbReference>
<dbReference type="GO" id="GO:0005886">
    <property type="term" value="C:plasma membrane"/>
    <property type="evidence" value="ECO:0007669"/>
    <property type="project" value="TreeGrafter"/>
</dbReference>
<dbReference type="GO" id="GO:0007189">
    <property type="term" value="P:adenylate cyclase-activating G protein-coupled receptor signaling pathway"/>
    <property type="evidence" value="ECO:0007669"/>
    <property type="project" value="TreeGrafter"/>
</dbReference>
<feature type="transmembrane region" description="Helical" evidence="14">
    <location>
        <begin position="349"/>
        <end position="373"/>
    </location>
</feature>
<gene>
    <name evidence="16" type="ORF">D917_04915</name>
</gene>
<comment type="caution">
    <text evidence="16">The sequence shown here is derived from an EMBL/GenBank/DDBJ whole genome shotgun (WGS) entry which is preliminary data.</text>
</comment>
<accession>A0A1Y3EXR6</accession>
<evidence type="ECO:0000256" key="14">
    <source>
        <dbReference type="SAM" id="Phobius"/>
    </source>
</evidence>
<dbReference type="GO" id="GO:0035556">
    <property type="term" value="P:intracellular signal transduction"/>
    <property type="evidence" value="ECO:0007669"/>
    <property type="project" value="InterPro"/>
</dbReference>
<dbReference type="SUPFAM" id="SSF55073">
    <property type="entry name" value="Nucleotide cyclase"/>
    <property type="match status" value="1"/>
</dbReference>
<sequence length="803" mass="89782">MESTGMSGRVHVSEATADFLDDQYTLEPAPDYKDRLRSSELRHIDSSDMAISDAAVNSKKYLNKTLSVSNLTSSERCKSDSIFPPGVALNQRTKWASASLVEPSKTASVTTGGEQVPLEKLSENTEPEPRRSSRVVTFDSDRNAEFVSGVDGVESSIDHVLSTHTASISRFEADHVDFDHRLADAIRGSSLARGDYLVRRKALTRTLNFIDPAVEQQYRAHFELGARRSVGEQETQTDNLDHQEPATTAATAAATDPLAVKVARLDDWRVDPPKFSVVMDLVVSTIVFWTLLLICMLAVNDQWWYNAAFVTYATLSGSFVLALAAWTLRCVLSRATLPSIWVRWWPKHALSLTMINLPLGALLASVHCPAAGFSFAQPRYWQSESLLLLFCLLVLMVMFGHVNYSQIRSWPKSLFCCLIGIGLVTMVHLCASNCQPSHTAAVGLVNSTVVFYNATVNGQDDGSGGGGVEKLFVQSDHQQYSCCRNEIYMVVLLACLLVIYLNYQFEASFRMSFYGDLQACETIRRMKEMKDQADWLLSNIIPHHVVEHLARTSKYSENHAMVAVLFASVVNWNDMYEETYEGGREFLRVLNELVSDFDELLDRPEFTQVEKIKTIGPTYMAASGLNPARRRLSMHPYSHLYELMEFALALQETLDNFNKDLLSFEFRMKIGFNIGPVTAGVIGTTKLYYDIWGDTVNIGSRMYSTGVVGRIQVSRQAKERLDTVYEFEFRDHISVKGVDGGMDVYLLKSRKQKPPSLLLADAAAGAASSEDGDDGHHHQQQQQQQQHHQASITCDGHIHQQQS</sequence>
<comment type="catalytic activity">
    <reaction evidence="1">
        <text>GTP = 3',5'-cyclic GMP + diphosphate</text>
        <dbReference type="Rhea" id="RHEA:13665"/>
        <dbReference type="ChEBI" id="CHEBI:33019"/>
        <dbReference type="ChEBI" id="CHEBI:37565"/>
        <dbReference type="ChEBI" id="CHEBI:57746"/>
        <dbReference type="EC" id="4.6.1.2"/>
    </reaction>
</comment>
<dbReference type="InterPro" id="IPR029787">
    <property type="entry name" value="Nucleotide_cyclase"/>
</dbReference>
<dbReference type="GO" id="GO:0005524">
    <property type="term" value="F:ATP binding"/>
    <property type="evidence" value="ECO:0007669"/>
    <property type="project" value="UniProtKB-KW"/>
</dbReference>
<feature type="transmembrane region" description="Helical" evidence="14">
    <location>
        <begin position="277"/>
        <end position="299"/>
    </location>
</feature>